<dbReference type="OrthoDB" id="3648309at2759"/>
<evidence type="ECO:0008006" key="10">
    <source>
        <dbReference type="Google" id="ProtNLM"/>
    </source>
</evidence>
<reference evidence="8 9" key="1">
    <citation type="submission" date="2015-03" db="EMBL/GenBank/DDBJ databases">
        <authorList>
            <person name="Radwan O."/>
            <person name="Al-Naeli F.A."/>
            <person name="Rendon G.A."/>
            <person name="Fields C."/>
        </authorList>
    </citation>
    <scope>NUCLEOTIDE SEQUENCE [LARGE SCALE GENOMIC DNA]</scope>
    <source>
        <strain evidence="8">CR-DP1</strain>
    </source>
</reference>
<evidence type="ECO:0000256" key="7">
    <source>
        <dbReference type="SAM" id="Phobius"/>
    </source>
</evidence>
<proteinExistence type="inferred from homology"/>
<comment type="similarity">
    <text evidence="2">Belongs to the acetate uptake transporter (AceTr) (TC 2.A.96) family.</text>
</comment>
<accession>A0A0F4ZJF0</accession>
<keyword evidence="9" id="KW-1185">Reference proteome</keyword>
<gene>
    <name evidence="8" type="ORF">TD95_004393</name>
</gene>
<dbReference type="InterPro" id="IPR051633">
    <property type="entry name" value="AceTr"/>
</dbReference>
<feature type="transmembrane region" description="Helical" evidence="7">
    <location>
        <begin position="123"/>
        <end position="141"/>
    </location>
</feature>
<evidence type="ECO:0000313" key="9">
    <source>
        <dbReference type="Proteomes" id="UP000033483"/>
    </source>
</evidence>
<feature type="transmembrane region" description="Helical" evidence="7">
    <location>
        <begin position="258"/>
        <end position="284"/>
    </location>
</feature>
<dbReference type="InterPro" id="IPR000791">
    <property type="entry name" value="Gpr1/Fun34/SatP-like"/>
</dbReference>
<feature type="transmembrane region" description="Helical" evidence="7">
    <location>
        <begin position="148"/>
        <end position="169"/>
    </location>
</feature>
<evidence type="ECO:0000256" key="3">
    <source>
        <dbReference type="ARBA" id="ARBA00022692"/>
    </source>
</evidence>
<evidence type="ECO:0000256" key="2">
    <source>
        <dbReference type="ARBA" id="ARBA00005587"/>
    </source>
</evidence>
<dbReference type="Pfam" id="PF01184">
    <property type="entry name" value="Gpr1_Fun34_YaaH"/>
    <property type="match status" value="1"/>
</dbReference>
<evidence type="ECO:0000256" key="5">
    <source>
        <dbReference type="ARBA" id="ARBA00023136"/>
    </source>
</evidence>
<evidence type="ECO:0000256" key="6">
    <source>
        <dbReference type="SAM" id="MobiDB-lite"/>
    </source>
</evidence>
<comment type="caution">
    <text evidence="8">The sequence shown here is derived from an EMBL/GenBank/DDBJ whole genome shotgun (WGS) entry which is preliminary data.</text>
</comment>
<evidence type="ECO:0000313" key="8">
    <source>
        <dbReference type="EMBL" id="KKA30008.1"/>
    </source>
</evidence>
<dbReference type="PANTHER" id="PTHR31123:SF4">
    <property type="entry name" value="PROTEIN ALCS"/>
    <property type="match status" value="1"/>
</dbReference>
<feature type="transmembrane region" description="Helical" evidence="7">
    <location>
        <begin position="217"/>
        <end position="238"/>
    </location>
</feature>
<comment type="subcellular location">
    <subcellularLocation>
        <location evidence="1">Membrane</location>
        <topology evidence="1">Multi-pass membrane protein</topology>
    </subcellularLocation>
</comment>
<evidence type="ECO:0000256" key="4">
    <source>
        <dbReference type="ARBA" id="ARBA00022989"/>
    </source>
</evidence>
<feature type="transmembrane region" description="Helical" evidence="7">
    <location>
        <begin position="189"/>
        <end position="210"/>
    </location>
</feature>
<dbReference type="EMBL" id="LAEV01000593">
    <property type="protein sequence ID" value="KKA30008.1"/>
    <property type="molecule type" value="Genomic_DNA"/>
</dbReference>
<dbReference type="Proteomes" id="UP000033483">
    <property type="component" value="Unassembled WGS sequence"/>
</dbReference>
<keyword evidence="5 7" id="KW-0472">Membrane</keyword>
<keyword evidence="4 7" id="KW-1133">Transmembrane helix</keyword>
<dbReference type="GO" id="GO:0005886">
    <property type="term" value="C:plasma membrane"/>
    <property type="evidence" value="ECO:0007669"/>
    <property type="project" value="TreeGrafter"/>
</dbReference>
<evidence type="ECO:0000256" key="1">
    <source>
        <dbReference type="ARBA" id="ARBA00004141"/>
    </source>
</evidence>
<keyword evidence="3 7" id="KW-0812">Transmembrane</keyword>
<dbReference type="PANTHER" id="PTHR31123">
    <property type="entry name" value="ACCUMULATION OF DYADS PROTEIN 2-RELATED"/>
    <property type="match status" value="1"/>
</dbReference>
<feature type="transmembrane region" description="Helical" evidence="7">
    <location>
        <begin position="89"/>
        <end position="111"/>
    </location>
</feature>
<name>A0A0F4ZJF0_9PEZI</name>
<protein>
    <recommendedName>
        <fullName evidence="10">GPR1/FUN34/YaaH-class plasma membrane protein</fullName>
    </recommendedName>
</protein>
<sequence length="307" mass="32888">MSSKPSIENREHMDPVDRRDTADIYTAPMNGTTTATTGAAVGANGAPLDRRRTYGSISISPEMFEELYLQPKNQVKGDLRAKFGNPTPVAIGGFILTTTPLSMALLGWQGAGGVVAPANVGTYLWLGGVLLLFGGVGEWILGNTFPCTVFMTFGGFWLTVGTTLVPEFAAYASYATDPSDPASGLANPMFFSTFGFFLVVMCMLSFVFMIASMRVNVAFVGVFVTLVFTFACLSASFFKVGQGDAALSLKLQHVGAGFLFATSLFGWWIFFGLVFASVDFPIALPMGDLSTMIKGKSERAKKTEHVV</sequence>
<dbReference type="GO" id="GO:0015123">
    <property type="term" value="F:acetate transmembrane transporter activity"/>
    <property type="evidence" value="ECO:0007669"/>
    <property type="project" value="TreeGrafter"/>
</dbReference>
<feature type="compositionally biased region" description="Basic and acidic residues" evidence="6">
    <location>
        <begin position="7"/>
        <end position="20"/>
    </location>
</feature>
<feature type="region of interest" description="Disordered" evidence="6">
    <location>
        <begin position="1"/>
        <end position="20"/>
    </location>
</feature>
<organism evidence="8 9">
    <name type="scientific">Thielaviopsis punctulata</name>
    <dbReference type="NCBI Taxonomy" id="72032"/>
    <lineage>
        <taxon>Eukaryota</taxon>
        <taxon>Fungi</taxon>
        <taxon>Dikarya</taxon>
        <taxon>Ascomycota</taxon>
        <taxon>Pezizomycotina</taxon>
        <taxon>Sordariomycetes</taxon>
        <taxon>Hypocreomycetidae</taxon>
        <taxon>Microascales</taxon>
        <taxon>Ceratocystidaceae</taxon>
        <taxon>Thielaviopsis</taxon>
    </lineage>
</organism>
<dbReference type="AlphaFoldDB" id="A0A0F4ZJF0"/>